<evidence type="ECO:0000256" key="1">
    <source>
        <dbReference type="SAM" id="Phobius"/>
    </source>
</evidence>
<keyword evidence="3" id="KW-1185">Reference proteome</keyword>
<gene>
    <name evidence="2" type="ORF">LOTGIDRAFT_154565</name>
</gene>
<dbReference type="EMBL" id="KB202953">
    <property type="protein sequence ID" value="ESO87075.1"/>
    <property type="molecule type" value="Genomic_DNA"/>
</dbReference>
<protein>
    <submittedName>
        <fullName evidence="2">Uncharacterized protein</fullName>
    </submittedName>
</protein>
<name>V3ZWS7_LOTGI</name>
<dbReference type="RefSeq" id="XP_009062028.1">
    <property type="nucleotide sequence ID" value="XM_009063780.1"/>
</dbReference>
<organism evidence="2 3">
    <name type="scientific">Lottia gigantea</name>
    <name type="common">Giant owl limpet</name>
    <dbReference type="NCBI Taxonomy" id="225164"/>
    <lineage>
        <taxon>Eukaryota</taxon>
        <taxon>Metazoa</taxon>
        <taxon>Spiralia</taxon>
        <taxon>Lophotrochozoa</taxon>
        <taxon>Mollusca</taxon>
        <taxon>Gastropoda</taxon>
        <taxon>Patellogastropoda</taxon>
        <taxon>Lottioidea</taxon>
        <taxon>Lottiidae</taxon>
        <taxon>Lottia</taxon>
    </lineage>
</organism>
<dbReference type="HOGENOM" id="CLU_122555_0_0_1"/>
<evidence type="ECO:0000313" key="3">
    <source>
        <dbReference type="Proteomes" id="UP000030746"/>
    </source>
</evidence>
<keyword evidence="1" id="KW-0472">Membrane</keyword>
<dbReference type="AlphaFoldDB" id="V3ZWS7"/>
<dbReference type="GeneID" id="20236325"/>
<dbReference type="KEGG" id="lgi:LOTGIDRAFT_154565"/>
<keyword evidence="1" id="KW-1133">Transmembrane helix</keyword>
<feature type="transmembrane region" description="Helical" evidence="1">
    <location>
        <begin position="36"/>
        <end position="57"/>
    </location>
</feature>
<dbReference type="Proteomes" id="UP000030746">
    <property type="component" value="Unassembled WGS sequence"/>
</dbReference>
<keyword evidence="1" id="KW-0812">Transmembrane</keyword>
<reference evidence="2 3" key="1">
    <citation type="journal article" date="2013" name="Nature">
        <title>Insights into bilaterian evolution from three spiralian genomes.</title>
        <authorList>
            <person name="Simakov O."/>
            <person name="Marletaz F."/>
            <person name="Cho S.J."/>
            <person name="Edsinger-Gonzales E."/>
            <person name="Havlak P."/>
            <person name="Hellsten U."/>
            <person name="Kuo D.H."/>
            <person name="Larsson T."/>
            <person name="Lv J."/>
            <person name="Arendt D."/>
            <person name="Savage R."/>
            <person name="Osoegawa K."/>
            <person name="de Jong P."/>
            <person name="Grimwood J."/>
            <person name="Chapman J.A."/>
            <person name="Shapiro H."/>
            <person name="Aerts A."/>
            <person name="Otillar R.P."/>
            <person name="Terry A.Y."/>
            <person name="Boore J.L."/>
            <person name="Grigoriev I.V."/>
            <person name="Lindberg D.R."/>
            <person name="Seaver E.C."/>
            <person name="Weisblat D.A."/>
            <person name="Putnam N.H."/>
            <person name="Rokhsar D.S."/>
        </authorList>
    </citation>
    <scope>NUCLEOTIDE SEQUENCE [LARGE SCALE GENOMIC DNA]</scope>
</reference>
<accession>V3ZWS7</accession>
<proteinExistence type="predicted"/>
<feature type="transmembrane region" description="Helical" evidence="1">
    <location>
        <begin position="63"/>
        <end position="88"/>
    </location>
</feature>
<sequence length="150" mass="17266">MELEIRQQHMIEKQEELNEKLKHFNKGRKTWSRIDSVFKTLSVVLTVGTTVATAVTGGLMVPVLIPTVLATITAIQTSSCGLIAIGYTSKQKSYYKKKTEILNTYLNKLFIFFERSREDKNITIEELEEFNEILDKFDKEISVMKVKKNT</sequence>
<evidence type="ECO:0000313" key="2">
    <source>
        <dbReference type="EMBL" id="ESO87075.1"/>
    </source>
</evidence>
<dbReference type="CTD" id="20236325"/>